<sequence length="99" mass="11436">MSCILKKNHYDTIMPSFVIRDIPEEKLTGLKKLAEKNHRSLQRQLHWVIDAVLEGRLDSPDEPVSKRVPLKERIHIIDRDGPATLPPITRDEIYGDDGR</sequence>
<keyword evidence="2" id="KW-1185">Reference proteome</keyword>
<reference evidence="1" key="1">
    <citation type="journal article" date="2014" name="Int. J. Syst. Evol. Microbiol.">
        <title>Complete genome sequence of Corynebacterium casei LMG S-19264T (=DSM 44701T), isolated from a smear-ripened cheese.</title>
        <authorList>
            <consortium name="US DOE Joint Genome Institute (JGI-PGF)"/>
            <person name="Walter F."/>
            <person name="Albersmeier A."/>
            <person name="Kalinowski J."/>
            <person name="Ruckert C."/>
        </authorList>
    </citation>
    <scope>NUCLEOTIDE SEQUENCE</scope>
    <source>
        <strain evidence="1">KCTC 12988</strain>
    </source>
</reference>
<name>A0A918TVS1_9BACT</name>
<dbReference type="InterPro" id="IPR010985">
    <property type="entry name" value="Ribbon_hlx_hlx"/>
</dbReference>
<dbReference type="Proteomes" id="UP000644507">
    <property type="component" value="Unassembled WGS sequence"/>
</dbReference>
<gene>
    <name evidence="1" type="ORF">GCM10007100_34600</name>
</gene>
<protein>
    <recommendedName>
        <fullName evidence="3">Arc-like DNA binding domain-containing protein</fullName>
    </recommendedName>
</protein>
<reference evidence="1" key="2">
    <citation type="submission" date="2020-09" db="EMBL/GenBank/DDBJ databases">
        <authorList>
            <person name="Sun Q."/>
            <person name="Kim S."/>
        </authorList>
    </citation>
    <scope>NUCLEOTIDE SEQUENCE</scope>
    <source>
        <strain evidence="1">KCTC 12988</strain>
    </source>
</reference>
<accession>A0A918TVS1</accession>
<comment type="caution">
    <text evidence="1">The sequence shown here is derived from an EMBL/GenBank/DDBJ whole genome shotgun (WGS) entry which is preliminary data.</text>
</comment>
<proteinExistence type="predicted"/>
<dbReference type="EMBL" id="BMXI01000017">
    <property type="protein sequence ID" value="GHC64057.1"/>
    <property type="molecule type" value="Genomic_DNA"/>
</dbReference>
<organism evidence="1 2">
    <name type="scientific">Roseibacillus persicicus</name>
    <dbReference type="NCBI Taxonomy" id="454148"/>
    <lineage>
        <taxon>Bacteria</taxon>
        <taxon>Pseudomonadati</taxon>
        <taxon>Verrucomicrobiota</taxon>
        <taxon>Verrucomicrobiia</taxon>
        <taxon>Verrucomicrobiales</taxon>
        <taxon>Verrucomicrobiaceae</taxon>
        <taxon>Roseibacillus</taxon>
    </lineage>
</organism>
<dbReference type="AlphaFoldDB" id="A0A918TVS1"/>
<dbReference type="SUPFAM" id="SSF47598">
    <property type="entry name" value="Ribbon-helix-helix"/>
    <property type="match status" value="1"/>
</dbReference>
<evidence type="ECO:0000313" key="1">
    <source>
        <dbReference type="EMBL" id="GHC64057.1"/>
    </source>
</evidence>
<evidence type="ECO:0008006" key="3">
    <source>
        <dbReference type="Google" id="ProtNLM"/>
    </source>
</evidence>
<evidence type="ECO:0000313" key="2">
    <source>
        <dbReference type="Proteomes" id="UP000644507"/>
    </source>
</evidence>
<dbReference type="GO" id="GO:0006355">
    <property type="term" value="P:regulation of DNA-templated transcription"/>
    <property type="evidence" value="ECO:0007669"/>
    <property type="project" value="InterPro"/>
</dbReference>